<evidence type="ECO:0000256" key="4">
    <source>
        <dbReference type="ARBA" id="ARBA00022989"/>
    </source>
</evidence>
<dbReference type="EMBL" id="UGNP01000001">
    <property type="protein sequence ID" value="STX08527.1"/>
    <property type="molecule type" value="Genomic_DNA"/>
</dbReference>
<feature type="transmembrane region" description="Helical" evidence="6">
    <location>
        <begin position="175"/>
        <end position="203"/>
    </location>
</feature>
<keyword evidence="5 6" id="KW-0472">Membrane</keyword>
<comment type="subcellular location">
    <subcellularLocation>
        <location evidence="1">Endomembrane system</location>
        <topology evidence="1">Multi-pass membrane protein</topology>
    </subcellularLocation>
</comment>
<evidence type="ECO:0000256" key="1">
    <source>
        <dbReference type="ARBA" id="ARBA00004127"/>
    </source>
</evidence>
<dbReference type="SUPFAM" id="SSF103481">
    <property type="entry name" value="Multidrug resistance efflux transporter EmrE"/>
    <property type="match status" value="2"/>
</dbReference>
<dbReference type="PANTHER" id="PTHR32322">
    <property type="entry name" value="INNER MEMBRANE TRANSPORTER"/>
    <property type="match status" value="1"/>
</dbReference>
<keyword evidence="4 6" id="KW-1133">Transmembrane helix</keyword>
<evidence type="ECO:0000259" key="7">
    <source>
        <dbReference type="Pfam" id="PF00892"/>
    </source>
</evidence>
<dbReference type="AlphaFoldDB" id="A0A8B4Q3Z4"/>
<organism evidence="8 10">
    <name type="scientific">Kurthia zopfii</name>
    <dbReference type="NCBI Taxonomy" id="1650"/>
    <lineage>
        <taxon>Bacteria</taxon>
        <taxon>Bacillati</taxon>
        <taxon>Bacillota</taxon>
        <taxon>Bacilli</taxon>
        <taxon>Bacillales</taxon>
        <taxon>Caryophanaceae</taxon>
        <taxon>Kurthia</taxon>
    </lineage>
</organism>
<feature type="transmembrane region" description="Helical" evidence="6">
    <location>
        <begin position="144"/>
        <end position="163"/>
    </location>
</feature>
<reference evidence="9 11" key="2">
    <citation type="submission" date="2019-03" db="EMBL/GenBank/DDBJ databases">
        <title>Genomic Encyclopedia of Type Strains, Phase IV (KMG-IV): sequencing the most valuable type-strain genomes for metagenomic binning, comparative biology and taxonomic classification.</title>
        <authorList>
            <person name="Goeker M."/>
        </authorList>
    </citation>
    <scope>NUCLEOTIDE SEQUENCE [LARGE SCALE GENOMIC DNA]</scope>
    <source>
        <strain evidence="9 11">DSM 20580</strain>
    </source>
</reference>
<feature type="domain" description="EamA" evidence="7">
    <location>
        <begin position="7"/>
        <end position="137"/>
    </location>
</feature>
<dbReference type="Gene3D" id="1.10.3730.20">
    <property type="match status" value="1"/>
</dbReference>
<dbReference type="EMBL" id="SNZG01000043">
    <property type="protein sequence ID" value="TDR34095.1"/>
    <property type="molecule type" value="Genomic_DNA"/>
</dbReference>
<accession>A0A8B4Q3Z4</accession>
<dbReference type="PANTHER" id="PTHR32322:SF2">
    <property type="entry name" value="EAMA DOMAIN-CONTAINING PROTEIN"/>
    <property type="match status" value="1"/>
</dbReference>
<dbReference type="InterPro" id="IPR050638">
    <property type="entry name" value="AA-Vitamin_Transporters"/>
</dbReference>
<evidence type="ECO:0000313" key="11">
    <source>
        <dbReference type="Proteomes" id="UP000294641"/>
    </source>
</evidence>
<evidence type="ECO:0000256" key="2">
    <source>
        <dbReference type="ARBA" id="ARBA00007362"/>
    </source>
</evidence>
<dbReference type="Proteomes" id="UP000254330">
    <property type="component" value="Unassembled WGS sequence"/>
</dbReference>
<dbReference type="OrthoDB" id="9787117at2"/>
<keyword evidence="3 6" id="KW-0812">Transmembrane</keyword>
<comment type="caution">
    <text evidence="8">The sequence shown here is derived from an EMBL/GenBank/DDBJ whole genome shotgun (WGS) entry which is preliminary data.</text>
</comment>
<keyword evidence="11" id="KW-1185">Reference proteome</keyword>
<dbReference type="Pfam" id="PF00892">
    <property type="entry name" value="EamA"/>
    <property type="match status" value="2"/>
</dbReference>
<protein>
    <submittedName>
        <fullName evidence="9">DME family drug/metabolite transporter</fullName>
    </submittedName>
    <submittedName>
        <fullName evidence="8">Uncharacterized inner membrane transporter yicL</fullName>
    </submittedName>
</protein>
<evidence type="ECO:0000313" key="10">
    <source>
        <dbReference type="Proteomes" id="UP000254330"/>
    </source>
</evidence>
<feature type="transmembrane region" description="Helical" evidence="6">
    <location>
        <begin position="67"/>
        <end position="86"/>
    </location>
</feature>
<dbReference type="InterPro" id="IPR000620">
    <property type="entry name" value="EamA_dom"/>
</dbReference>
<evidence type="ECO:0000313" key="8">
    <source>
        <dbReference type="EMBL" id="STX08527.1"/>
    </source>
</evidence>
<dbReference type="InterPro" id="IPR037185">
    <property type="entry name" value="EmrE-like"/>
</dbReference>
<comment type="similarity">
    <text evidence="2">Belongs to the EamA transporter family.</text>
</comment>
<proteinExistence type="inferred from homology"/>
<evidence type="ECO:0000313" key="9">
    <source>
        <dbReference type="EMBL" id="TDR34095.1"/>
    </source>
</evidence>
<sequence length="292" mass="31068">MSKSLPYIFVLIAAVLWGTVGTTQTYLSDGIQPITIAMMRSLIGGGVLLIIAIVMKSISFKNWSWKQTFFAALAMALFQPLFFMSVNLTGVAVGTVVTIGSSPIFAGIIEWMYLKRQPGRTWAIATVLSIVGCIMLFMSSGETVIVPAGIACALLAGIAFATYTHVSKFLLEKEAALPAVAMTFTICGLILLPISLFLGVSWITMPANWLPLLVMGVFGTSIAYLLFLTGLKKIASSAAVTLSLGEPLTAALLGVLLIGEHLSVVAWCGVALLLGGILVVTFKRNKQINMIS</sequence>
<name>A0A8B4Q3Z4_9BACL</name>
<dbReference type="GO" id="GO:0016020">
    <property type="term" value="C:membrane"/>
    <property type="evidence" value="ECO:0007669"/>
    <property type="project" value="UniProtKB-SubCell"/>
</dbReference>
<evidence type="ECO:0000256" key="5">
    <source>
        <dbReference type="ARBA" id="ARBA00023136"/>
    </source>
</evidence>
<reference evidence="8 10" key="1">
    <citation type="submission" date="2018-06" db="EMBL/GenBank/DDBJ databases">
        <authorList>
            <consortium name="Pathogen Informatics"/>
            <person name="Doyle S."/>
        </authorList>
    </citation>
    <scope>NUCLEOTIDE SEQUENCE [LARGE SCALE GENOMIC DNA]</scope>
    <source>
        <strain evidence="8 10">NCTC10597</strain>
    </source>
</reference>
<dbReference type="Proteomes" id="UP000294641">
    <property type="component" value="Unassembled WGS sequence"/>
</dbReference>
<feature type="transmembrane region" description="Helical" evidence="6">
    <location>
        <begin position="92"/>
        <end position="114"/>
    </location>
</feature>
<evidence type="ECO:0000256" key="3">
    <source>
        <dbReference type="ARBA" id="ARBA00022692"/>
    </source>
</evidence>
<feature type="transmembrane region" description="Helical" evidence="6">
    <location>
        <begin position="31"/>
        <end position="55"/>
    </location>
</feature>
<feature type="transmembrane region" description="Helical" evidence="6">
    <location>
        <begin position="239"/>
        <end position="258"/>
    </location>
</feature>
<dbReference type="RefSeq" id="WP_109350188.1">
    <property type="nucleotide sequence ID" value="NZ_BJUE01000079.1"/>
</dbReference>
<feature type="transmembrane region" description="Helical" evidence="6">
    <location>
        <begin position="209"/>
        <end position="227"/>
    </location>
</feature>
<feature type="transmembrane region" description="Helical" evidence="6">
    <location>
        <begin position="121"/>
        <end position="138"/>
    </location>
</feature>
<gene>
    <name evidence="8" type="primary">yicL_1</name>
    <name evidence="9" type="ORF">DFR61_14316</name>
    <name evidence="8" type="ORF">NCTC10597_00191</name>
</gene>
<feature type="domain" description="EamA" evidence="7">
    <location>
        <begin position="149"/>
        <end position="281"/>
    </location>
</feature>
<feature type="transmembrane region" description="Helical" evidence="6">
    <location>
        <begin position="264"/>
        <end position="282"/>
    </location>
</feature>
<evidence type="ECO:0000256" key="6">
    <source>
        <dbReference type="SAM" id="Phobius"/>
    </source>
</evidence>